<comment type="caution">
    <text evidence="2">The sequence shown here is derived from an EMBL/GenBank/DDBJ whole genome shotgun (WGS) entry which is preliminary data.</text>
</comment>
<dbReference type="Proteomes" id="UP001291687">
    <property type="component" value="Unassembled WGS sequence"/>
</dbReference>
<organism evidence="2 3">
    <name type="scientific">Candidatus Megaera venefica</name>
    <dbReference type="NCBI Taxonomy" id="2055910"/>
    <lineage>
        <taxon>Bacteria</taxon>
        <taxon>Pseudomonadati</taxon>
        <taxon>Pseudomonadota</taxon>
        <taxon>Alphaproteobacteria</taxon>
        <taxon>Rickettsiales</taxon>
        <taxon>Rickettsiaceae</taxon>
        <taxon>Candidatus Megaera</taxon>
    </lineage>
</organism>
<dbReference type="EMBL" id="JARJFB010000027">
    <property type="protein sequence ID" value="MEA0970555.1"/>
    <property type="molecule type" value="Genomic_DNA"/>
</dbReference>
<keyword evidence="3" id="KW-1185">Reference proteome</keyword>
<dbReference type="RefSeq" id="WP_322776460.1">
    <property type="nucleotide sequence ID" value="NZ_JARJFB010000027.1"/>
</dbReference>
<name>A0ABU5NBK4_9RICK</name>
<accession>A0ABU5NBK4</accession>
<gene>
    <name evidence="2" type="ORF">Megvenef_00521</name>
</gene>
<keyword evidence="1" id="KW-1133">Transmembrane helix</keyword>
<feature type="transmembrane region" description="Helical" evidence="1">
    <location>
        <begin position="20"/>
        <end position="39"/>
    </location>
</feature>
<evidence type="ECO:0000256" key="1">
    <source>
        <dbReference type="SAM" id="Phobius"/>
    </source>
</evidence>
<protein>
    <submittedName>
        <fullName evidence="2">Type IV conjugative transfer system protein TraE</fullName>
    </submittedName>
</protein>
<proteinExistence type="predicted"/>
<evidence type="ECO:0000313" key="2">
    <source>
        <dbReference type="EMBL" id="MEA0970555.1"/>
    </source>
</evidence>
<dbReference type="Pfam" id="PF05309">
    <property type="entry name" value="TraE"/>
    <property type="match status" value="1"/>
</dbReference>
<evidence type="ECO:0000313" key="3">
    <source>
        <dbReference type="Proteomes" id="UP001291687"/>
    </source>
</evidence>
<reference evidence="2 3" key="1">
    <citation type="submission" date="2023-03" db="EMBL/GenBank/DDBJ databases">
        <title>Host association and intracellularity evolved multiple times independently in the Rickettsiales.</title>
        <authorList>
            <person name="Castelli M."/>
            <person name="Nardi T."/>
            <person name="Gammuto L."/>
            <person name="Bellinzona G."/>
            <person name="Sabaneyeva E."/>
            <person name="Potekhin A."/>
            <person name="Serra V."/>
            <person name="Petroni G."/>
            <person name="Sassera D."/>
        </authorList>
    </citation>
    <scope>NUCLEOTIDE SEQUENCE [LARGE SCALE GENOMIC DNA]</scope>
    <source>
        <strain evidence="2 3">Sr 2-6</strain>
    </source>
</reference>
<keyword evidence="1" id="KW-0812">Transmembrane</keyword>
<keyword evidence="1" id="KW-0472">Membrane</keyword>
<sequence length="191" mass="21461">MQLNVMSQNIETVARQRNVFMVLCALSLASLILVSLKLLSVSERTILVPGLQQEAWTTDQNVSSSYLEENAAMYLPLLLDLDTTSIAWKRDRVLAHVATTDLAGLKLLGEYFANAKEKYEHFALSTHFALKKLETDASALTVRAFGQLVSRFGNRGFESEPAIYQLSFSWVSGRLLLKQFVKLSKEDIENE</sequence>
<dbReference type="InterPro" id="IPR007973">
    <property type="entry name" value="Pilus_assembly_TraE"/>
</dbReference>